<protein>
    <submittedName>
        <fullName evidence="1">Uncharacterized protein</fullName>
    </submittedName>
</protein>
<keyword evidence="2" id="KW-1185">Reference proteome</keyword>
<dbReference type="Proteomes" id="UP000191933">
    <property type="component" value="Unassembled WGS sequence"/>
</dbReference>
<evidence type="ECO:0000313" key="1">
    <source>
        <dbReference type="EMBL" id="CUW86459.1"/>
    </source>
</evidence>
<comment type="caution">
    <text evidence="1">The sequence shown here is derived from an EMBL/GenBank/DDBJ whole genome shotgun (WGS) entry which is preliminary data.</text>
</comment>
<name>A0A9W5AYD0_9HYPH</name>
<sequence length="72" mass="8688">MVCKTARDMQRCARFLGRGWLRFELSVAWYDQTDWIFFRLGQRALPVRRRRRCDLFARRDEGPAGLRSSEHL</sequence>
<dbReference type="EMBL" id="FBVY01000003">
    <property type="protein sequence ID" value="CUW86459.1"/>
    <property type="molecule type" value="Genomic_DNA"/>
</dbReference>
<gene>
    <name evidence="1" type="ORF">AGR2A_Cc110078</name>
</gene>
<accession>A0A9W5AYD0</accession>
<proteinExistence type="predicted"/>
<organism evidence="1 2">
    <name type="scientific">Agrobacterium genomosp. 2 str. CFBP 5494</name>
    <dbReference type="NCBI Taxonomy" id="1183436"/>
    <lineage>
        <taxon>Bacteria</taxon>
        <taxon>Pseudomonadati</taxon>
        <taxon>Pseudomonadota</taxon>
        <taxon>Alphaproteobacteria</taxon>
        <taxon>Hyphomicrobiales</taxon>
        <taxon>Rhizobiaceae</taxon>
        <taxon>Rhizobium/Agrobacterium group</taxon>
        <taxon>Agrobacterium</taxon>
        <taxon>Agrobacterium tumefaciens complex</taxon>
    </lineage>
</organism>
<evidence type="ECO:0000313" key="2">
    <source>
        <dbReference type="Proteomes" id="UP000191933"/>
    </source>
</evidence>
<dbReference type="AlphaFoldDB" id="A0A9W5AYD0"/>
<reference evidence="1 2" key="1">
    <citation type="submission" date="2016-01" db="EMBL/GenBank/DDBJ databases">
        <authorList>
            <person name="Regsiter A."/>
            <person name="william w."/>
        </authorList>
    </citation>
    <scope>NUCLEOTIDE SEQUENCE [LARGE SCALE GENOMIC DNA]</scope>
    <source>
        <strain evidence="1 2">CFBP 5494</strain>
    </source>
</reference>